<evidence type="ECO:0000259" key="2">
    <source>
        <dbReference type="PROSITE" id="PS50181"/>
    </source>
</evidence>
<dbReference type="InterPro" id="IPR036047">
    <property type="entry name" value="F-box-like_dom_sf"/>
</dbReference>
<dbReference type="EMBL" id="JBFXLQ010000037">
    <property type="protein sequence ID" value="KAL2864794.1"/>
    <property type="molecule type" value="Genomic_DNA"/>
</dbReference>
<accession>A0ABR4LL03</accession>
<feature type="compositionally biased region" description="Basic and acidic residues" evidence="1">
    <location>
        <begin position="96"/>
        <end position="110"/>
    </location>
</feature>
<evidence type="ECO:0000256" key="1">
    <source>
        <dbReference type="SAM" id="MobiDB-lite"/>
    </source>
</evidence>
<dbReference type="PROSITE" id="PS50181">
    <property type="entry name" value="FBOX"/>
    <property type="match status" value="1"/>
</dbReference>
<dbReference type="GeneID" id="98140507"/>
<proteinExistence type="predicted"/>
<feature type="region of interest" description="Disordered" evidence="1">
    <location>
        <begin position="82"/>
        <end position="112"/>
    </location>
</feature>
<evidence type="ECO:0000313" key="4">
    <source>
        <dbReference type="Proteomes" id="UP001610432"/>
    </source>
</evidence>
<name>A0ABR4LL03_9EURO</name>
<reference evidence="3 4" key="1">
    <citation type="submission" date="2024-07" db="EMBL/GenBank/DDBJ databases">
        <title>Section-level genome sequencing and comparative genomics of Aspergillus sections Usti and Cavernicolus.</title>
        <authorList>
            <consortium name="Lawrence Berkeley National Laboratory"/>
            <person name="Nybo J.L."/>
            <person name="Vesth T.C."/>
            <person name="Theobald S."/>
            <person name="Frisvad J.C."/>
            <person name="Larsen T.O."/>
            <person name="Kjaerboelling I."/>
            <person name="Rothschild-Mancinelli K."/>
            <person name="Lyhne E.K."/>
            <person name="Kogle M.E."/>
            <person name="Barry K."/>
            <person name="Clum A."/>
            <person name="Na H."/>
            <person name="Ledsgaard L."/>
            <person name="Lin J."/>
            <person name="Lipzen A."/>
            <person name="Kuo A."/>
            <person name="Riley R."/>
            <person name="Mondo S."/>
            <person name="Labutti K."/>
            <person name="Haridas S."/>
            <person name="Pangalinan J."/>
            <person name="Salamov A.A."/>
            <person name="Simmons B.A."/>
            <person name="Magnuson J.K."/>
            <person name="Chen J."/>
            <person name="Drula E."/>
            <person name="Henrissat B."/>
            <person name="Wiebenga A."/>
            <person name="Lubbers R.J."/>
            <person name="Gomes A.C."/>
            <person name="Macurrencykelacurrency M.R."/>
            <person name="Stajich J."/>
            <person name="Grigoriev I.V."/>
            <person name="Mortensen U.H."/>
            <person name="De Vries R.P."/>
            <person name="Baker S.E."/>
            <person name="Andersen M.R."/>
        </authorList>
    </citation>
    <scope>NUCLEOTIDE SEQUENCE [LARGE SCALE GENOMIC DNA]</scope>
    <source>
        <strain evidence="3 4">CBS 449.75</strain>
    </source>
</reference>
<sequence length="586" mass="67907">MSRADYHCQLCGVSFHISRIRTRHEPRAAAFFRGPGGWVPGRNFVADEELDDEDPDADPEPESCSSKTGCCMVKRETEFGMLYPDPPLLPDDDAEDGMRENDPDFEYRSDLDDEILEYDSDAGDPLDDDDEDEDDANIVQASDNSEEWRFKVWGPDYPEYDTEFVPLSTRLSTPLSYQVGPNTFCTNQKAEHERRCYEHIAGADCRSQKGYHGTQISPEEMRGCHTVQCIIPRDNVWEPLPDDLNFEWGSQYHLTGVAAEMNDWLRVAPCRHGVDRLEVESDYFPSNSPEELSGLGLPFHPTCFEIFIQVSKRYLGHVDMDSLVKIRDKASLRYRRIPVKHHPHVLAGKEQYWVHNRGHEYLAANPIFIPALRPILKAAICNGPEFCVDGGTLSRDAFPDSAAATDPFLRFPAEILQIITDKLDARDIARLQRASYAFARLPVSLWHKLILKDMPWLYEAWSSDTTPYHWATVIAQDAMEEKNAFEKWHREWVRQCETVQQHMPDAYEAWLENRPGWQWPEHPERRELLKLSPVKLPYQKTDWHRLYWDISTNWDQLKGLQNRARIWDAVLQIVDLIREEREGMGL</sequence>
<protein>
    <recommendedName>
        <fullName evidence="2">F-box domain-containing protein</fullName>
    </recommendedName>
</protein>
<dbReference type="RefSeq" id="XP_070883773.1">
    <property type="nucleotide sequence ID" value="XM_071025435.1"/>
</dbReference>
<dbReference type="SUPFAM" id="SSF81383">
    <property type="entry name" value="F-box domain"/>
    <property type="match status" value="1"/>
</dbReference>
<keyword evidence="4" id="KW-1185">Reference proteome</keyword>
<comment type="caution">
    <text evidence="3">The sequence shown here is derived from an EMBL/GenBank/DDBJ whole genome shotgun (WGS) entry which is preliminary data.</text>
</comment>
<evidence type="ECO:0000313" key="3">
    <source>
        <dbReference type="EMBL" id="KAL2864794.1"/>
    </source>
</evidence>
<feature type="domain" description="F-box" evidence="2">
    <location>
        <begin position="405"/>
        <end position="449"/>
    </location>
</feature>
<gene>
    <name evidence="3" type="ORF">BJX67DRAFT_199286</name>
</gene>
<organism evidence="3 4">
    <name type="scientific">Aspergillus lucknowensis</name>
    <dbReference type="NCBI Taxonomy" id="176173"/>
    <lineage>
        <taxon>Eukaryota</taxon>
        <taxon>Fungi</taxon>
        <taxon>Dikarya</taxon>
        <taxon>Ascomycota</taxon>
        <taxon>Pezizomycotina</taxon>
        <taxon>Eurotiomycetes</taxon>
        <taxon>Eurotiomycetidae</taxon>
        <taxon>Eurotiales</taxon>
        <taxon>Aspergillaceae</taxon>
        <taxon>Aspergillus</taxon>
        <taxon>Aspergillus subgen. Nidulantes</taxon>
    </lineage>
</organism>
<dbReference type="InterPro" id="IPR001810">
    <property type="entry name" value="F-box_dom"/>
</dbReference>
<dbReference type="Proteomes" id="UP001610432">
    <property type="component" value="Unassembled WGS sequence"/>
</dbReference>